<feature type="transmembrane region" description="Helical" evidence="10">
    <location>
        <begin position="137"/>
        <end position="157"/>
    </location>
</feature>
<dbReference type="Pfam" id="PF00083">
    <property type="entry name" value="Sugar_tr"/>
    <property type="match status" value="1"/>
</dbReference>
<sequence length="461" mass="49621">MGVGRNRQAVAATAVGVGGLVTSLAMGFTSPALPKMANDPDFHMTDDQASWIGSVMPAMALLGSLASGPLVDNLGRRITLILLMVPFAISWSCIAMASSVVGVIVGRMIGGFCVGIQAVAGSVFLPEILSLQNRNLNAIPAFLGPLGLLVTFVLGSALSWRSLSWMGAVMCVPAILLLLQLPETPYYLTFTGRRDDSVSALNYLRESSSETEKEQNELDISINSSKSGKDKNKVTISDCFVSPNLWPVTVAMGLMVAQQTTGINAVIFYASNIFKMAGAGVDGDKASMLLGVCNMLATLLGITLLGMYNRKILIKWSSQGVLVSLLTLSMYFIAREKGGYWTTLSESVSFIPLVGLLTYIFAFAVGWGPIPWVFLGEGLPSSVRGLATSVVVAVNWGFAFVITKTFSWFIDSLGIHYTFMIYAVLTAICQMFLESSMPETFGKSVMEMDQLYQDEATKKEK</sequence>
<evidence type="ECO:0000256" key="6">
    <source>
        <dbReference type="ARBA" id="ARBA00022989"/>
    </source>
</evidence>
<feature type="region of interest" description="Disordered" evidence="9">
    <location>
        <begin position="212"/>
        <end position="232"/>
    </location>
</feature>
<feature type="transmembrane region" description="Helical" evidence="10">
    <location>
        <begin position="104"/>
        <end position="125"/>
    </location>
</feature>
<keyword evidence="6 10" id="KW-1133">Transmembrane helix</keyword>
<accession>A0AAV2S3M0</accession>
<evidence type="ECO:0000256" key="10">
    <source>
        <dbReference type="SAM" id="Phobius"/>
    </source>
</evidence>
<dbReference type="Proteomes" id="UP001497623">
    <property type="component" value="Unassembled WGS sequence"/>
</dbReference>
<feature type="transmembrane region" description="Helical" evidence="10">
    <location>
        <begin position="353"/>
        <end position="374"/>
    </location>
</feature>
<feature type="transmembrane region" description="Helical" evidence="10">
    <location>
        <begin position="415"/>
        <end position="433"/>
    </location>
</feature>
<feature type="non-terminal residue" evidence="12">
    <location>
        <position position="461"/>
    </location>
</feature>
<dbReference type="PANTHER" id="PTHR48021">
    <property type="match status" value="1"/>
</dbReference>
<dbReference type="GO" id="GO:0022857">
    <property type="term" value="F:transmembrane transporter activity"/>
    <property type="evidence" value="ECO:0007669"/>
    <property type="project" value="InterPro"/>
</dbReference>
<keyword evidence="2" id="KW-0813">Transport</keyword>
<name>A0AAV2S3M0_MEGNR</name>
<keyword evidence="13" id="KW-1185">Reference proteome</keyword>
<proteinExistence type="inferred from homology"/>
<reference evidence="12 13" key="1">
    <citation type="submission" date="2024-05" db="EMBL/GenBank/DDBJ databases">
        <authorList>
            <person name="Wallberg A."/>
        </authorList>
    </citation>
    <scope>NUCLEOTIDE SEQUENCE [LARGE SCALE GENOMIC DNA]</scope>
</reference>
<feature type="transmembrane region" description="Helical" evidence="10">
    <location>
        <begin position="262"/>
        <end position="281"/>
    </location>
</feature>
<dbReference type="InterPro" id="IPR036259">
    <property type="entry name" value="MFS_trans_sf"/>
</dbReference>
<evidence type="ECO:0000256" key="9">
    <source>
        <dbReference type="SAM" id="MobiDB-lite"/>
    </source>
</evidence>
<evidence type="ECO:0000259" key="11">
    <source>
        <dbReference type="PROSITE" id="PS50850"/>
    </source>
</evidence>
<dbReference type="AlphaFoldDB" id="A0AAV2S3M0"/>
<keyword evidence="5 10" id="KW-0812">Transmembrane</keyword>
<gene>
    <name evidence="12" type="ORF">MNOR_LOCUS30934</name>
</gene>
<dbReference type="PRINTS" id="PR00171">
    <property type="entry name" value="SUGRTRNSPORT"/>
</dbReference>
<dbReference type="GO" id="GO:0005886">
    <property type="term" value="C:plasma membrane"/>
    <property type="evidence" value="ECO:0007669"/>
    <property type="project" value="UniProtKB-SubCell"/>
</dbReference>
<evidence type="ECO:0000256" key="2">
    <source>
        <dbReference type="ARBA" id="ARBA00022448"/>
    </source>
</evidence>
<feature type="domain" description="Major facilitator superfamily (MFS) profile" evidence="11">
    <location>
        <begin position="11"/>
        <end position="441"/>
    </location>
</feature>
<feature type="transmembrane region" description="Helical" evidence="10">
    <location>
        <begin position="78"/>
        <end position="98"/>
    </location>
</feature>
<dbReference type="PANTHER" id="PTHR48021:SF96">
    <property type="entry name" value="FACILITATED TREHALOSE TRANSPORTER TRET1-1-RELATED"/>
    <property type="match status" value="1"/>
</dbReference>
<evidence type="ECO:0000256" key="7">
    <source>
        <dbReference type="ARBA" id="ARBA00023136"/>
    </source>
</evidence>
<feature type="transmembrane region" description="Helical" evidence="10">
    <location>
        <begin position="386"/>
        <end position="409"/>
    </location>
</feature>
<feature type="transmembrane region" description="Helical" evidence="10">
    <location>
        <begin position="51"/>
        <end position="71"/>
    </location>
</feature>
<organism evidence="12 13">
    <name type="scientific">Meganyctiphanes norvegica</name>
    <name type="common">Northern krill</name>
    <name type="synonym">Thysanopoda norvegica</name>
    <dbReference type="NCBI Taxonomy" id="48144"/>
    <lineage>
        <taxon>Eukaryota</taxon>
        <taxon>Metazoa</taxon>
        <taxon>Ecdysozoa</taxon>
        <taxon>Arthropoda</taxon>
        <taxon>Crustacea</taxon>
        <taxon>Multicrustacea</taxon>
        <taxon>Malacostraca</taxon>
        <taxon>Eumalacostraca</taxon>
        <taxon>Eucarida</taxon>
        <taxon>Euphausiacea</taxon>
        <taxon>Euphausiidae</taxon>
        <taxon>Meganyctiphanes</taxon>
    </lineage>
</organism>
<evidence type="ECO:0000256" key="3">
    <source>
        <dbReference type="ARBA" id="ARBA00022475"/>
    </source>
</evidence>
<evidence type="ECO:0000313" key="12">
    <source>
        <dbReference type="EMBL" id="CAL4152313.1"/>
    </source>
</evidence>
<keyword evidence="4" id="KW-0762">Sugar transport</keyword>
<dbReference type="InterPro" id="IPR020846">
    <property type="entry name" value="MFS_dom"/>
</dbReference>
<keyword evidence="7 10" id="KW-0472">Membrane</keyword>
<keyword evidence="3" id="KW-1003">Cell membrane</keyword>
<dbReference type="FunFam" id="1.20.1250.20:FF:000218">
    <property type="entry name" value="facilitated trehalose transporter Tret1"/>
    <property type="match status" value="1"/>
</dbReference>
<dbReference type="Gene3D" id="1.20.1250.20">
    <property type="entry name" value="MFS general substrate transporter like domains"/>
    <property type="match status" value="1"/>
</dbReference>
<dbReference type="InterPro" id="IPR003663">
    <property type="entry name" value="Sugar/inositol_transpt"/>
</dbReference>
<dbReference type="SUPFAM" id="SSF103473">
    <property type="entry name" value="MFS general substrate transporter"/>
    <property type="match status" value="1"/>
</dbReference>
<evidence type="ECO:0000256" key="1">
    <source>
        <dbReference type="ARBA" id="ARBA00004651"/>
    </source>
</evidence>
<comment type="caution">
    <text evidence="12">The sequence shown here is derived from an EMBL/GenBank/DDBJ whole genome shotgun (WGS) entry which is preliminary data.</text>
</comment>
<dbReference type="PROSITE" id="PS50850">
    <property type="entry name" value="MFS"/>
    <property type="match status" value="1"/>
</dbReference>
<comment type="similarity">
    <text evidence="8">Belongs to the major facilitator superfamily. Sugar transporter (TC 2.A.1.1) family. Trehalose transporter subfamily.</text>
</comment>
<evidence type="ECO:0000256" key="4">
    <source>
        <dbReference type="ARBA" id="ARBA00022597"/>
    </source>
</evidence>
<dbReference type="InterPro" id="IPR050549">
    <property type="entry name" value="MFS_Trehalose_Transporter"/>
</dbReference>
<evidence type="ECO:0000256" key="5">
    <source>
        <dbReference type="ARBA" id="ARBA00022692"/>
    </source>
</evidence>
<dbReference type="EMBL" id="CAXKWB010038763">
    <property type="protein sequence ID" value="CAL4152313.1"/>
    <property type="molecule type" value="Genomic_DNA"/>
</dbReference>
<protein>
    <recommendedName>
        <fullName evidence="11">Major facilitator superfamily (MFS) profile domain-containing protein</fullName>
    </recommendedName>
</protein>
<evidence type="ECO:0000256" key="8">
    <source>
        <dbReference type="ARBA" id="ARBA00024348"/>
    </source>
</evidence>
<dbReference type="InterPro" id="IPR005828">
    <property type="entry name" value="MFS_sugar_transport-like"/>
</dbReference>
<comment type="subcellular location">
    <subcellularLocation>
        <location evidence="1">Cell membrane</location>
        <topology evidence="1">Multi-pass membrane protein</topology>
    </subcellularLocation>
</comment>
<feature type="transmembrane region" description="Helical" evidence="10">
    <location>
        <begin position="163"/>
        <end position="181"/>
    </location>
</feature>
<feature type="transmembrane region" description="Helical" evidence="10">
    <location>
        <begin position="287"/>
        <end position="306"/>
    </location>
</feature>
<evidence type="ECO:0000313" key="13">
    <source>
        <dbReference type="Proteomes" id="UP001497623"/>
    </source>
</evidence>
<feature type="transmembrane region" description="Helical" evidence="10">
    <location>
        <begin position="313"/>
        <end position="333"/>
    </location>
</feature>